<protein>
    <submittedName>
        <fullName evidence="1">Uncharacterized protein</fullName>
    </submittedName>
</protein>
<sequence>MIASPQRKKLQRFLEFLLKWVGSPNIGGEYSESVQKRIVQEML</sequence>
<reference evidence="1" key="1">
    <citation type="submission" date="2015-05" db="EMBL/GenBank/DDBJ databases">
        <title>Permanent draft genome of Rhodopirellula islandicus K833.</title>
        <authorList>
            <person name="Kizina J."/>
            <person name="Richter M."/>
            <person name="Glockner F.O."/>
            <person name="Harder J."/>
        </authorList>
    </citation>
    <scope>NUCLEOTIDE SEQUENCE [LARGE SCALE GENOMIC DNA]</scope>
    <source>
        <strain evidence="1">K833</strain>
    </source>
</reference>
<comment type="caution">
    <text evidence="1">The sequence shown here is derived from an EMBL/GenBank/DDBJ whole genome shotgun (WGS) entry which is preliminary data.</text>
</comment>
<proteinExistence type="predicted"/>
<keyword evidence="2" id="KW-1185">Reference proteome</keyword>
<evidence type="ECO:0000313" key="2">
    <source>
        <dbReference type="Proteomes" id="UP000036367"/>
    </source>
</evidence>
<dbReference type="PATRIC" id="fig|595434.4.peg.2636"/>
<evidence type="ECO:0000313" key="1">
    <source>
        <dbReference type="EMBL" id="KLU05190.1"/>
    </source>
</evidence>
<accession>A0A0J1BF74</accession>
<gene>
    <name evidence="1" type="ORF">RISK_002766</name>
</gene>
<dbReference type="Proteomes" id="UP000036367">
    <property type="component" value="Unassembled WGS sequence"/>
</dbReference>
<dbReference type="EMBL" id="LECT01000022">
    <property type="protein sequence ID" value="KLU05190.1"/>
    <property type="molecule type" value="Genomic_DNA"/>
</dbReference>
<organism evidence="1 2">
    <name type="scientific">Rhodopirellula islandica</name>
    <dbReference type="NCBI Taxonomy" id="595434"/>
    <lineage>
        <taxon>Bacteria</taxon>
        <taxon>Pseudomonadati</taxon>
        <taxon>Planctomycetota</taxon>
        <taxon>Planctomycetia</taxon>
        <taxon>Pirellulales</taxon>
        <taxon>Pirellulaceae</taxon>
        <taxon>Rhodopirellula</taxon>
    </lineage>
</organism>
<dbReference type="AlphaFoldDB" id="A0A0J1BF74"/>
<name>A0A0J1BF74_RHOIS</name>